<dbReference type="EMBL" id="CAJOBI010315842">
    <property type="protein sequence ID" value="CAF5176729.1"/>
    <property type="molecule type" value="Genomic_DNA"/>
</dbReference>
<comment type="caution">
    <text evidence="3">The sequence shown here is derived from an EMBL/GenBank/DDBJ whole genome shotgun (WGS) entry which is preliminary data.</text>
</comment>
<evidence type="ECO:0000256" key="1">
    <source>
        <dbReference type="SAM" id="MobiDB-lite"/>
    </source>
</evidence>
<feature type="compositionally biased region" description="Low complexity" evidence="1">
    <location>
        <begin position="56"/>
        <end position="79"/>
    </location>
</feature>
<proteinExistence type="predicted"/>
<dbReference type="EMBL" id="CAJOBH010111266">
    <property type="protein sequence ID" value="CAF4662400.1"/>
    <property type="molecule type" value="Genomic_DNA"/>
</dbReference>
<evidence type="ECO:0000313" key="3">
    <source>
        <dbReference type="EMBL" id="CAF4777420.1"/>
    </source>
</evidence>
<feature type="region of interest" description="Disordered" evidence="1">
    <location>
        <begin position="1"/>
        <end position="79"/>
    </location>
</feature>
<dbReference type="AlphaFoldDB" id="A0A8S3B4Q8"/>
<reference evidence="3" key="1">
    <citation type="submission" date="2021-02" db="EMBL/GenBank/DDBJ databases">
        <authorList>
            <person name="Nowell W R."/>
        </authorList>
    </citation>
    <scope>NUCLEOTIDE SEQUENCE</scope>
</reference>
<dbReference type="Proteomes" id="UP000681720">
    <property type="component" value="Unassembled WGS sequence"/>
</dbReference>
<evidence type="ECO:0000313" key="5">
    <source>
        <dbReference type="Proteomes" id="UP000681720"/>
    </source>
</evidence>
<name>A0A8S3B4Q8_9BILA</name>
<accession>A0A8S3B4Q8</accession>
<dbReference type="Proteomes" id="UP000676336">
    <property type="component" value="Unassembled WGS sequence"/>
</dbReference>
<protein>
    <submittedName>
        <fullName evidence="3">Uncharacterized protein</fullName>
    </submittedName>
</protein>
<sequence length="79" mass="8772">MEHSPWPTMFTPVNNKRSLSPEHVATEEITNDDNTSKKFKTIPENGTDEVTSPSKTTGSFSFNSASTTNNNNSNDDQQH</sequence>
<dbReference type="EMBL" id="CAJOBJ010144376">
    <property type="protein sequence ID" value="CAF4777420.1"/>
    <property type="molecule type" value="Genomic_DNA"/>
</dbReference>
<evidence type="ECO:0000313" key="4">
    <source>
        <dbReference type="EMBL" id="CAF5176729.1"/>
    </source>
</evidence>
<dbReference type="Proteomes" id="UP000681967">
    <property type="component" value="Unassembled WGS sequence"/>
</dbReference>
<organism evidence="3 5">
    <name type="scientific">Rotaria magnacalcarata</name>
    <dbReference type="NCBI Taxonomy" id="392030"/>
    <lineage>
        <taxon>Eukaryota</taxon>
        <taxon>Metazoa</taxon>
        <taxon>Spiralia</taxon>
        <taxon>Gnathifera</taxon>
        <taxon>Rotifera</taxon>
        <taxon>Eurotatoria</taxon>
        <taxon>Bdelloidea</taxon>
        <taxon>Philodinida</taxon>
        <taxon>Philodinidae</taxon>
        <taxon>Rotaria</taxon>
    </lineage>
</organism>
<evidence type="ECO:0000313" key="2">
    <source>
        <dbReference type="EMBL" id="CAF4662400.1"/>
    </source>
</evidence>
<gene>
    <name evidence="2" type="ORF">BYL167_LOCUS42643</name>
    <name evidence="3" type="ORF">GIL414_LOCUS46196</name>
    <name evidence="4" type="ORF">SMN809_LOCUS67684</name>
</gene>